<dbReference type="Gene3D" id="1.50.10.130">
    <property type="entry name" value="Terpene synthase, N-terminal domain"/>
    <property type="match status" value="1"/>
</dbReference>
<dbReference type="Proteomes" id="UP000594638">
    <property type="component" value="Unassembled WGS sequence"/>
</dbReference>
<gene>
    <name evidence="2" type="ORF">OLEA9_A036172</name>
</gene>
<dbReference type="InterPro" id="IPR001906">
    <property type="entry name" value="Terpene_synth_N"/>
</dbReference>
<evidence type="ECO:0000313" key="3">
    <source>
        <dbReference type="Proteomes" id="UP000594638"/>
    </source>
</evidence>
<comment type="caution">
    <text evidence="2">The sequence shown here is derived from an EMBL/GenBank/DDBJ whole genome shotgun (WGS) entry which is preliminary data.</text>
</comment>
<accession>A0A8S0UEH0</accession>
<protein>
    <submittedName>
        <fullName evidence="2">Terpene synthase 10-like</fullName>
    </submittedName>
</protein>
<reference evidence="2 3" key="1">
    <citation type="submission" date="2019-12" db="EMBL/GenBank/DDBJ databases">
        <authorList>
            <person name="Alioto T."/>
            <person name="Alioto T."/>
            <person name="Gomez Garrido J."/>
        </authorList>
    </citation>
    <scope>NUCLEOTIDE SEQUENCE [LARGE SCALE GENOMIC DNA]</scope>
</reference>
<evidence type="ECO:0000313" key="2">
    <source>
        <dbReference type="EMBL" id="CAA3018300.1"/>
    </source>
</evidence>
<name>A0A8S0UEH0_OLEEU</name>
<organism evidence="2 3">
    <name type="scientific">Olea europaea subsp. europaea</name>
    <dbReference type="NCBI Taxonomy" id="158383"/>
    <lineage>
        <taxon>Eukaryota</taxon>
        <taxon>Viridiplantae</taxon>
        <taxon>Streptophyta</taxon>
        <taxon>Embryophyta</taxon>
        <taxon>Tracheophyta</taxon>
        <taxon>Spermatophyta</taxon>
        <taxon>Magnoliopsida</taxon>
        <taxon>eudicotyledons</taxon>
        <taxon>Gunneridae</taxon>
        <taxon>Pentapetalae</taxon>
        <taxon>asterids</taxon>
        <taxon>lamiids</taxon>
        <taxon>Lamiales</taxon>
        <taxon>Oleaceae</taxon>
        <taxon>Oleeae</taxon>
        <taxon>Olea</taxon>
    </lineage>
</organism>
<sequence length="85" mass="9886">IFDRFKNEKGEFKSRLCDDIEGLLQLYETSFLSMEGESTLEMATEFTMNTLMIKLVLISSILDWCTMAWSFHCTGPYRGQRLDDS</sequence>
<dbReference type="GO" id="GO:0010333">
    <property type="term" value="F:terpene synthase activity"/>
    <property type="evidence" value="ECO:0007669"/>
    <property type="project" value="InterPro"/>
</dbReference>
<keyword evidence="3" id="KW-1185">Reference proteome</keyword>
<dbReference type="InterPro" id="IPR008930">
    <property type="entry name" value="Terpenoid_cyclase/PrenylTrfase"/>
</dbReference>
<evidence type="ECO:0000259" key="1">
    <source>
        <dbReference type="Pfam" id="PF01397"/>
    </source>
</evidence>
<dbReference type="OrthoDB" id="1936865at2759"/>
<dbReference type="SUPFAM" id="SSF48239">
    <property type="entry name" value="Terpenoid cyclases/Protein prenyltransferases"/>
    <property type="match status" value="1"/>
</dbReference>
<dbReference type="InterPro" id="IPR036965">
    <property type="entry name" value="Terpene_synth_N_sf"/>
</dbReference>
<dbReference type="AlphaFoldDB" id="A0A8S0UEH0"/>
<feature type="domain" description="Terpene synthase N-terminal" evidence="1">
    <location>
        <begin position="1"/>
        <end position="51"/>
    </location>
</feature>
<feature type="non-terminal residue" evidence="2">
    <location>
        <position position="1"/>
    </location>
</feature>
<dbReference type="EMBL" id="CACTIH010007815">
    <property type="protein sequence ID" value="CAA3018300.1"/>
    <property type="molecule type" value="Genomic_DNA"/>
</dbReference>
<dbReference type="Gramene" id="OE9A036172T1">
    <property type="protein sequence ID" value="OE9A036172C1"/>
    <property type="gene ID" value="OE9A036172"/>
</dbReference>
<proteinExistence type="predicted"/>
<dbReference type="Pfam" id="PF01397">
    <property type="entry name" value="Terpene_synth"/>
    <property type="match status" value="1"/>
</dbReference>